<dbReference type="GO" id="GO:0005524">
    <property type="term" value="F:ATP binding"/>
    <property type="evidence" value="ECO:0007669"/>
    <property type="project" value="UniProtKB-KW"/>
</dbReference>
<keyword evidence="4" id="KW-1185">Reference proteome</keyword>
<dbReference type="Gene3D" id="3.40.50.300">
    <property type="entry name" value="P-loop containing nucleotide triphosphate hydrolases"/>
    <property type="match status" value="1"/>
</dbReference>
<dbReference type="GO" id="GO:0016787">
    <property type="term" value="F:hydrolase activity"/>
    <property type="evidence" value="ECO:0007669"/>
    <property type="project" value="UniProtKB-KW"/>
</dbReference>
<name>A0AAP0GAT0_9ASPA</name>
<dbReference type="EMBL" id="JBBWWQ010000004">
    <property type="protein sequence ID" value="KAK8948722.1"/>
    <property type="molecule type" value="Genomic_DNA"/>
</dbReference>
<organism evidence="3 4">
    <name type="scientific">Platanthera zijinensis</name>
    <dbReference type="NCBI Taxonomy" id="2320716"/>
    <lineage>
        <taxon>Eukaryota</taxon>
        <taxon>Viridiplantae</taxon>
        <taxon>Streptophyta</taxon>
        <taxon>Embryophyta</taxon>
        <taxon>Tracheophyta</taxon>
        <taxon>Spermatophyta</taxon>
        <taxon>Magnoliopsida</taxon>
        <taxon>Liliopsida</taxon>
        <taxon>Asparagales</taxon>
        <taxon>Orchidaceae</taxon>
        <taxon>Orchidoideae</taxon>
        <taxon>Orchideae</taxon>
        <taxon>Orchidinae</taxon>
        <taxon>Platanthera</taxon>
    </lineage>
</organism>
<sequence length="992" mass="112782">MPAFIPLNPAIIILQPLSQYRASHAHAARSFRRCDCSSILIARVQGFIRRRLTPSAAILEFAIPLRSSNGPTSSTGNPSSSSCFPSSFALKLRLFPAKVFTGPHLLQAADSEVFYRASSLRRNYIRRNIRQTQLQVQGQRRSAPIRERRLLSVPTVMNPNNACVATNDRPDALTFPQTNLVQEMLPQPVHDLRRETEDMDHTASTIYITPAQQSSLSHNPAMTPPAMRSDAHLREGQPAIRMNARQLRNNHVTIPTGSLRRNCNRRNLRQTQLQLQHHRRSERIRERRFVSVPTVMIPNTAYETINDCPPTLSFPQNHLDEGTSTEVRLPATHPSTHNPCAKNCYPATRVPKLHFLRPSACPYCHAKLFHKATSALCCSRGRVDVNHIPESTELLNLFIEQSTTAHTFRQHIRAYNHIFSFTSLGVTLSERIPTANRGVYTFRAHDTMYHQISSLLHAPGSRPRYLQMFIYYIEHELNNRLSENSGLNAGLIERITDILNTINPFVQIFKQLASHPNIQQCMLLIKERPSVERQYSLPTASQVAAILVGGEDFMEANERDIIVETTDGYLMPINEYSRYYNRLQYPLLLPYGTYGWCGDKRIPRTERISCCDYYAYLLQIRGITPSILLHSGRLLHQYVIDNYIKIETQKLRWIRWLIATRKWVRRARARKVVGWLYVVSPAEGERFSFRLLLNHIPGPKSFVHLRTVSGRECTTFKAATELLGLLEEDSSIFNCLEEARGFKMPSALRRLFATILLYCEPIDVRTLWDDNFSVMIEDYTNMLDFANISSLIEDKLSILVSIADLTTVNNLNDGQLAVFHIISDYMRQKKSAIFFVDGPGGTSKTFLYRALLSTFRHEGNIVLATASSGIASNLLPGGGTAHSKLEIPINLIKNIFAMCFREGASAIIWDEAPMVHQKAFEAVDRTFRDVLSNEKSFGGKMVILGGDFRQVMPVVVNGTKLRIIRVSIIESFLWSDVHLLRLTDNMRARSDV</sequence>
<dbReference type="Pfam" id="PF05970">
    <property type="entry name" value="PIF1"/>
    <property type="match status" value="1"/>
</dbReference>
<keyword evidence="1" id="KW-0233">DNA recombination</keyword>
<dbReference type="InterPro" id="IPR010285">
    <property type="entry name" value="DNA_helicase_pif1-like_DEAD"/>
</dbReference>
<evidence type="ECO:0000313" key="4">
    <source>
        <dbReference type="Proteomes" id="UP001418222"/>
    </source>
</evidence>
<keyword evidence="1" id="KW-0227">DNA damage</keyword>
<dbReference type="EC" id="5.6.2.3" evidence="1"/>
<reference evidence="3 4" key="1">
    <citation type="journal article" date="2022" name="Nat. Plants">
        <title>Genomes of leafy and leafless Platanthera orchids illuminate the evolution of mycoheterotrophy.</title>
        <authorList>
            <person name="Li M.H."/>
            <person name="Liu K.W."/>
            <person name="Li Z."/>
            <person name="Lu H.C."/>
            <person name="Ye Q.L."/>
            <person name="Zhang D."/>
            <person name="Wang J.Y."/>
            <person name="Li Y.F."/>
            <person name="Zhong Z.M."/>
            <person name="Liu X."/>
            <person name="Yu X."/>
            <person name="Liu D.K."/>
            <person name="Tu X.D."/>
            <person name="Liu B."/>
            <person name="Hao Y."/>
            <person name="Liao X.Y."/>
            <person name="Jiang Y.T."/>
            <person name="Sun W.H."/>
            <person name="Chen J."/>
            <person name="Chen Y.Q."/>
            <person name="Ai Y."/>
            <person name="Zhai J.W."/>
            <person name="Wu S.S."/>
            <person name="Zhou Z."/>
            <person name="Hsiao Y.Y."/>
            <person name="Wu W.L."/>
            <person name="Chen Y.Y."/>
            <person name="Lin Y.F."/>
            <person name="Hsu J.L."/>
            <person name="Li C.Y."/>
            <person name="Wang Z.W."/>
            <person name="Zhao X."/>
            <person name="Zhong W.Y."/>
            <person name="Ma X.K."/>
            <person name="Ma L."/>
            <person name="Huang J."/>
            <person name="Chen G.Z."/>
            <person name="Huang M.Z."/>
            <person name="Huang L."/>
            <person name="Peng D.H."/>
            <person name="Luo Y.B."/>
            <person name="Zou S.Q."/>
            <person name="Chen S.P."/>
            <person name="Lan S."/>
            <person name="Tsai W.C."/>
            <person name="Van de Peer Y."/>
            <person name="Liu Z.J."/>
        </authorList>
    </citation>
    <scope>NUCLEOTIDE SEQUENCE [LARGE SCALE GENOMIC DNA]</scope>
    <source>
        <strain evidence="3">Lor287</strain>
    </source>
</reference>
<comment type="catalytic activity">
    <reaction evidence="1">
        <text>ATP + H2O = ADP + phosphate + H(+)</text>
        <dbReference type="Rhea" id="RHEA:13065"/>
        <dbReference type="ChEBI" id="CHEBI:15377"/>
        <dbReference type="ChEBI" id="CHEBI:15378"/>
        <dbReference type="ChEBI" id="CHEBI:30616"/>
        <dbReference type="ChEBI" id="CHEBI:43474"/>
        <dbReference type="ChEBI" id="CHEBI:456216"/>
        <dbReference type="EC" id="5.6.2.3"/>
    </reaction>
</comment>
<keyword evidence="1" id="KW-0378">Hydrolase</keyword>
<dbReference type="Proteomes" id="UP001418222">
    <property type="component" value="Unassembled WGS sequence"/>
</dbReference>
<dbReference type="InterPro" id="IPR027417">
    <property type="entry name" value="P-loop_NTPase"/>
</dbReference>
<keyword evidence="1" id="KW-0234">DNA repair</keyword>
<dbReference type="GO" id="GO:0006310">
    <property type="term" value="P:DNA recombination"/>
    <property type="evidence" value="ECO:0007669"/>
    <property type="project" value="UniProtKB-KW"/>
</dbReference>
<dbReference type="GO" id="GO:0006281">
    <property type="term" value="P:DNA repair"/>
    <property type="evidence" value="ECO:0007669"/>
    <property type="project" value="UniProtKB-KW"/>
</dbReference>
<gene>
    <name evidence="3" type="ORF">KSP39_PZI005379</name>
</gene>
<dbReference type="PANTHER" id="PTHR10492:SF94">
    <property type="entry name" value="ATP-DEPENDENT DNA HELICASE"/>
    <property type="match status" value="1"/>
</dbReference>
<evidence type="ECO:0000259" key="2">
    <source>
        <dbReference type="Pfam" id="PF05970"/>
    </source>
</evidence>
<feature type="domain" description="DNA helicase Pif1-like DEAD-box helicase" evidence="2">
    <location>
        <begin position="811"/>
        <end position="990"/>
    </location>
</feature>
<dbReference type="GO" id="GO:0000723">
    <property type="term" value="P:telomere maintenance"/>
    <property type="evidence" value="ECO:0007669"/>
    <property type="project" value="InterPro"/>
</dbReference>
<dbReference type="PANTHER" id="PTHR10492">
    <property type="match status" value="1"/>
</dbReference>
<comment type="cofactor">
    <cofactor evidence="1">
        <name>Mg(2+)</name>
        <dbReference type="ChEBI" id="CHEBI:18420"/>
    </cofactor>
</comment>
<evidence type="ECO:0000313" key="3">
    <source>
        <dbReference type="EMBL" id="KAK8948722.1"/>
    </source>
</evidence>
<dbReference type="SUPFAM" id="SSF52540">
    <property type="entry name" value="P-loop containing nucleoside triphosphate hydrolases"/>
    <property type="match status" value="1"/>
</dbReference>
<protein>
    <recommendedName>
        <fullName evidence="1">ATP-dependent DNA helicase</fullName>
        <ecNumber evidence="1">5.6.2.3</ecNumber>
    </recommendedName>
</protein>
<comment type="similarity">
    <text evidence="1">Belongs to the helicase family.</text>
</comment>
<keyword evidence="1" id="KW-0547">Nucleotide-binding</keyword>
<dbReference type="GO" id="GO:0043139">
    <property type="term" value="F:5'-3' DNA helicase activity"/>
    <property type="evidence" value="ECO:0007669"/>
    <property type="project" value="UniProtKB-EC"/>
</dbReference>
<keyword evidence="1" id="KW-0347">Helicase</keyword>
<accession>A0AAP0GAT0</accession>
<dbReference type="AlphaFoldDB" id="A0AAP0GAT0"/>
<evidence type="ECO:0000256" key="1">
    <source>
        <dbReference type="RuleBase" id="RU363044"/>
    </source>
</evidence>
<comment type="caution">
    <text evidence="3">The sequence shown here is derived from an EMBL/GenBank/DDBJ whole genome shotgun (WGS) entry which is preliminary data.</text>
</comment>
<proteinExistence type="inferred from homology"/>
<keyword evidence="1" id="KW-0067">ATP-binding</keyword>